<reference evidence="3" key="1">
    <citation type="submission" date="2013-07" db="EMBL/GenBank/DDBJ databases">
        <title>The genome of Eucalyptus grandis.</title>
        <authorList>
            <person name="Schmutz J."/>
            <person name="Hayes R."/>
            <person name="Myburg A."/>
            <person name="Tuskan G."/>
            <person name="Grattapaglia D."/>
            <person name="Rokhsar D.S."/>
        </authorList>
    </citation>
    <scope>NUCLEOTIDE SEQUENCE</scope>
    <source>
        <tissue evidence="3">Leaf extractions</tissue>
    </source>
</reference>
<dbReference type="PANTHER" id="PTHR33976:SF8">
    <property type="entry name" value="OS07G0645000 PROTEIN"/>
    <property type="match status" value="1"/>
</dbReference>
<evidence type="ECO:0000313" key="3">
    <source>
        <dbReference type="EMBL" id="KCW84249.1"/>
    </source>
</evidence>
<dbReference type="EMBL" id="KK198754">
    <property type="protein sequence ID" value="KCW84249.1"/>
    <property type="molecule type" value="Genomic_DNA"/>
</dbReference>
<feature type="domain" description="Uncharacterized GPI-anchored protein At5g19230-like" evidence="2">
    <location>
        <begin position="41"/>
        <end position="167"/>
    </location>
</feature>
<dbReference type="Gramene" id="KCW84249">
    <property type="protein sequence ID" value="KCW84249"/>
    <property type="gene ID" value="EUGRSUZ_B01107"/>
</dbReference>
<feature type="chain" id="PRO_5001570428" description="Uncharacterized GPI-anchored protein At5g19230-like domain-containing protein" evidence="1">
    <location>
        <begin position="25"/>
        <end position="205"/>
    </location>
</feature>
<dbReference type="OrthoDB" id="753138at2759"/>
<dbReference type="PANTHER" id="PTHR33976">
    <property type="entry name" value="OS07G0645000 PROTEIN"/>
    <property type="match status" value="1"/>
</dbReference>
<dbReference type="eggNOG" id="ENOG502RYCU">
    <property type="taxonomic scope" value="Eukaryota"/>
</dbReference>
<dbReference type="InParanoid" id="A0A059D190"/>
<dbReference type="STRING" id="71139.A0A059D190"/>
<dbReference type="FunCoup" id="A0A059D190">
    <property type="interactions" value="1294"/>
</dbReference>
<dbReference type="KEGG" id="egr:104424587"/>
<name>A0A059D190_EUCGR</name>
<feature type="signal peptide" evidence="1">
    <location>
        <begin position="1"/>
        <end position="24"/>
    </location>
</feature>
<dbReference type="Pfam" id="PF25884">
    <property type="entry name" value="At5g19230"/>
    <property type="match status" value="1"/>
</dbReference>
<gene>
    <name evidence="3" type="ORF">EUGRSUZ_B01107</name>
</gene>
<protein>
    <recommendedName>
        <fullName evidence="2">Uncharacterized GPI-anchored protein At5g19230-like domain-containing protein</fullName>
    </recommendedName>
</protein>
<evidence type="ECO:0000259" key="2">
    <source>
        <dbReference type="Pfam" id="PF25884"/>
    </source>
</evidence>
<evidence type="ECO:0000256" key="1">
    <source>
        <dbReference type="SAM" id="SignalP"/>
    </source>
</evidence>
<accession>A0A059D190</accession>
<organism evidence="3">
    <name type="scientific">Eucalyptus grandis</name>
    <name type="common">Flooded gum</name>
    <dbReference type="NCBI Taxonomy" id="71139"/>
    <lineage>
        <taxon>Eukaryota</taxon>
        <taxon>Viridiplantae</taxon>
        <taxon>Streptophyta</taxon>
        <taxon>Embryophyta</taxon>
        <taxon>Tracheophyta</taxon>
        <taxon>Spermatophyta</taxon>
        <taxon>Magnoliopsida</taxon>
        <taxon>eudicotyledons</taxon>
        <taxon>Gunneridae</taxon>
        <taxon>Pentapetalae</taxon>
        <taxon>rosids</taxon>
        <taxon>malvids</taxon>
        <taxon>Myrtales</taxon>
        <taxon>Myrtaceae</taxon>
        <taxon>Myrtoideae</taxon>
        <taxon>Eucalypteae</taxon>
        <taxon>Eucalyptus</taxon>
    </lineage>
</organism>
<proteinExistence type="predicted"/>
<dbReference type="OMA" id="SSENNWI"/>
<keyword evidence="1" id="KW-0732">Signal</keyword>
<sequence>MASPLPPLPSSSSALRRLLLAVLAVAILSPDRLLVKCDSEEDNLLQGINSYRTTLNLTVLTKNDNAECLAKEMADQYKNQPCTNTTGADTVPGTEPQFSNYPTLLANCHLNVSVIRDGVIMPACVPNLVPSLVLTNFTQSQYSSSLNDSKYTGIGINSENDWMVVILTTNTPEGSFMSVESANLILKSSFIYQLLFLLVGFVLLL</sequence>
<dbReference type="InterPro" id="IPR059083">
    <property type="entry name" value="At5g19230_dom"/>
</dbReference>
<dbReference type="AlphaFoldDB" id="A0A059D190"/>
<dbReference type="InterPro" id="IPR045285">
    <property type="entry name" value="At5g19230-like"/>
</dbReference>